<comment type="caution">
    <text evidence="1">The sequence shown here is derived from an EMBL/GenBank/DDBJ whole genome shotgun (WGS) entry which is preliminary data.</text>
</comment>
<gene>
    <name evidence="1" type="ORF">DMB84_015990</name>
</gene>
<proteinExistence type="predicted"/>
<dbReference type="AlphaFoldDB" id="A0AA93AK06"/>
<protein>
    <submittedName>
        <fullName evidence="1">Uncharacterized protein</fullName>
    </submittedName>
</protein>
<dbReference type="Proteomes" id="UP000256540">
    <property type="component" value="Unassembled WGS sequence"/>
</dbReference>
<sequence>MIDFLWKLCGRDDYEGFDPTKSTAAARARNFAQVGNLPVVLIEGDRTQDTIRQRAFDFDDLKPLYNGKGMRATGVKSNNNETYEPPFRGSIVIAQNADVGGSPALLERIVHIHTDKSAQTPQTRQAAERLERATTEQVSGFILKVTQAETAVLDVFNRIYEQAKTELENHPEINHNRIAKNHAQLIAMVETLTLVLPVQADAVFQTRQTLVALAAERRQALRTDPPQVQEFWETFEYLDSLDRYGLNHAGKDNREGMVAVNFQHFIQMASEYRVNQSFVISDLKKQLKGGTGFQFTGNKAVRSLPNELYSKGKGQHDVMRPEIVRCWVFKRNELQHS</sequence>
<organism evidence="1 2">
    <name type="scientific">Pectobacterium aquaticum</name>
    <dbReference type="NCBI Taxonomy" id="2204145"/>
    <lineage>
        <taxon>Bacteria</taxon>
        <taxon>Pseudomonadati</taxon>
        <taxon>Pseudomonadota</taxon>
        <taxon>Gammaproteobacteria</taxon>
        <taxon>Enterobacterales</taxon>
        <taxon>Pectobacteriaceae</taxon>
        <taxon>Pectobacterium</taxon>
    </lineage>
</organism>
<dbReference type="RefSeq" id="WP_116166958.1">
    <property type="nucleotide sequence ID" value="NZ_QHJS02000049.1"/>
</dbReference>
<dbReference type="EMBL" id="QHJS02000049">
    <property type="protein sequence ID" value="RRO16011.1"/>
    <property type="molecule type" value="Genomic_DNA"/>
</dbReference>
<reference evidence="1 2" key="1">
    <citation type="submission" date="2018-11" db="EMBL/GenBank/DDBJ databases">
        <title>Draft genome sequences of proposed Pectobacterium aquaticum sp. nov. isolated in France from fresh water.</title>
        <authorList>
            <person name="Pedron J."/>
            <person name="Barny M.A."/>
        </authorList>
    </citation>
    <scope>NUCLEOTIDE SEQUENCE [LARGE SCALE GENOMIC DNA]</scope>
    <source>
        <strain evidence="1 2">A127-S21-F16</strain>
    </source>
</reference>
<evidence type="ECO:0000313" key="1">
    <source>
        <dbReference type="EMBL" id="RRO16011.1"/>
    </source>
</evidence>
<evidence type="ECO:0000313" key="2">
    <source>
        <dbReference type="Proteomes" id="UP000256540"/>
    </source>
</evidence>
<name>A0AA93AK06_9GAMM</name>
<accession>A0AA93AK06</accession>